<proteinExistence type="predicted"/>
<feature type="compositionally biased region" description="Polar residues" evidence="1">
    <location>
        <begin position="47"/>
        <end position="62"/>
    </location>
</feature>
<comment type="caution">
    <text evidence="2">The sequence shown here is derived from an EMBL/GenBank/DDBJ whole genome shotgun (WGS) entry which is preliminary data.</text>
</comment>
<dbReference type="EMBL" id="ASRX01000026">
    <property type="protein sequence ID" value="EYF05138.1"/>
    <property type="molecule type" value="Genomic_DNA"/>
</dbReference>
<feature type="region of interest" description="Disordered" evidence="1">
    <location>
        <begin position="1"/>
        <end position="62"/>
    </location>
</feature>
<dbReference type="STRING" id="1192034.CAP_3503"/>
<reference evidence="2 3" key="1">
    <citation type="submission" date="2013-05" db="EMBL/GenBank/DDBJ databases">
        <title>Genome assembly of Chondromyces apiculatus DSM 436.</title>
        <authorList>
            <person name="Sharma G."/>
            <person name="Khatri I."/>
            <person name="Kaur C."/>
            <person name="Mayilraj S."/>
            <person name="Subramanian S."/>
        </authorList>
    </citation>
    <scope>NUCLEOTIDE SEQUENCE [LARGE SCALE GENOMIC DNA]</scope>
    <source>
        <strain evidence="2 3">DSM 436</strain>
    </source>
</reference>
<protein>
    <submittedName>
        <fullName evidence="2">Uncharacterized protein</fullName>
    </submittedName>
</protein>
<accession>A0A017T7B3</accession>
<gene>
    <name evidence="2" type="ORF">CAP_3503</name>
</gene>
<evidence type="ECO:0000313" key="2">
    <source>
        <dbReference type="EMBL" id="EYF05138.1"/>
    </source>
</evidence>
<feature type="compositionally biased region" description="Polar residues" evidence="1">
    <location>
        <begin position="9"/>
        <end position="25"/>
    </location>
</feature>
<dbReference type="AlphaFoldDB" id="A0A017T7B3"/>
<name>A0A017T7B3_9BACT</name>
<evidence type="ECO:0000256" key="1">
    <source>
        <dbReference type="SAM" id="MobiDB-lite"/>
    </source>
</evidence>
<sequence>MTRKLKKSAAQTPTVQPSGGNTQPGDNMPHVEEEHHHHHGGVIKPASTGSSYLNPGSINIRH</sequence>
<organism evidence="2 3">
    <name type="scientific">Chondromyces apiculatus DSM 436</name>
    <dbReference type="NCBI Taxonomy" id="1192034"/>
    <lineage>
        <taxon>Bacteria</taxon>
        <taxon>Pseudomonadati</taxon>
        <taxon>Myxococcota</taxon>
        <taxon>Polyangia</taxon>
        <taxon>Polyangiales</taxon>
        <taxon>Polyangiaceae</taxon>
        <taxon>Chondromyces</taxon>
    </lineage>
</organism>
<evidence type="ECO:0000313" key="3">
    <source>
        <dbReference type="Proteomes" id="UP000019678"/>
    </source>
</evidence>
<dbReference type="RefSeq" id="WP_044242703.1">
    <property type="nucleotide sequence ID" value="NZ_ASRX01000026.1"/>
</dbReference>
<dbReference type="Proteomes" id="UP000019678">
    <property type="component" value="Unassembled WGS sequence"/>
</dbReference>
<keyword evidence="3" id="KW-1185">Reference proteome</keyword>